<keyword evidence="1" id="KW-0175">Coiled coil</keyword>
<dbReference type="RefSeq" id="XP_003063073.1">
    <property type="nucleotide sequence ID" value="XM_003063027.1"/>
</dbReference>
<accession>C1N4X8</accession>
<keyword evidence="4" id="KW-1185">Reference proteome</keyword>
<evidence type="ECO:0000313" key="4">
    <source>
        <dbReference type="Proteomes" id="UP000001876"/>
    </source>
</evidence>
<reference evidence="3 4" key="1">
    <citation type="journal article" date="2009" name="Science">
        <title>Green evolution and dynamic adaptations revealed by genomes of the marine picoeukaryotes Micromonas.</title>
        <authorList>
            <person name="Worden A.Z."/>
            <person name="Lee J.H."/>
            <person name="Mock T."/>
            <person name="Rouze P."/>
            <person name="Simmons M.P."/>
            <person name="Aerts A.L."/>
            <person name="Allen A.E."/>
            <person name="Cuvelier M.L."/>
            <person name="Derelle E."/>
            <person name="Everett M.V."/>
            <person name="Foulon E."/>
            <person name="Grimwood J."/>
            <person name="Gundlach H."/>
            <person name="Henrissat B."/>
            <person name="Napoli C."/>
            <person name="McDonald S.M."/>
            <person name="Parker M.S."/>
            <person name="Rombauts S."/>
            <person name="Salamov A."/>
            <person name="Von Dassow P."/>
            <person name="Badger J.H."/>
            <person name="Coutinho P.M."/>
            <person name="Demir E."/>
            <person name="Dubchak I."/>
            <person name="Gentemann C."/>
            <person name="Eikrem W."/>
            <person name="Gready J.E."/>
            <person name="John U."/>
            <person name="Lanier W."/>
            <person name="Lindquist E.A."/>
            <person name="Lucas S."/>
            <person name="Mayer K.F."/>
            <person name="Moreau H."/>
            <person name="Not F."/>
            <person name="Otillar R."/>
            <person name="Panaud O."/>
            <person name="Pangilinan J."/>
            <person name="Paulsen I."/>
            <person name="Piegu B."/>
            <person name="Poliakov A."/>
            <person name="Robbens S."/>
            <person name="Schmutz J."/>
            <person name="Toulza E."/>
            <person name="Wyss T."/>
            <person name="Zelensky A."/>
            <person name="Zhou K."/>
            <person name="Armbrust E.V."/>
            <person name="Bhattacharya D."/>
            <person name="Goodenough U.W."/>
            <person name="Van de Peer Y."/>
            <person name="Grigoriev I.V."/>
        </authorList>
    </citation>
    <scope>NUCLEOTIDE SEQUENCE [LARGE SCALE GENOMIC DNA]</scope>
    <source>
        <strain evidence="3 4">CCMP1545</strain>
    </source>
</reference>
<feature type="region of interest" description="Disordered" evidence="2">
    <location>
        <begin position="1"/>
        <end position="91"/>
    </location>
</feature>
<feature type="region of interest" description="Disordered" evidence="2">
    <location>
        <begin position="735"/>
        <end position="776"/>
    </location>
</feature>
<evidence type="ECO:0000256" key="2">
    <source>
        <dbReference type="SAM" id="MobiDB-lite"/>
    </source>
</evidence>
<evidence type="ECO:0000313" key="3">
    <source>
        <dbReference type="EMBL" id="EEH53012.1"/>
    </source>
</evidence>
<dbReference type="OrthoDB" id="10684659at2759"/>
<evidence type="ECO:0000256" key="1">
    <source>
        <dbReference type="SAM" id="Coils"/>
    </source>
</evidence>
<gene>
    <name evidence="3" type="ORF">MICPUCDRAFT_48711</name>
</gene>
<feature type="compositionally biased region" description="Basic and acidic residues" evidence="2">
    <location>
        <begin position="735"/>
        <end position="767"/>
    </location>
</feature>
<dbReference type="EMBL" id="GG663747">
    <property type="protein sequence ID" value="EEH53012.1"/>
    <property type="molecule type" value="Genomic_DNA"/>
</dbReference>
<feature type="coiled-coil region" evidence="1">
    <location>
        <begin position="371"/>
        <end position="594"/>
    </location>
</feature>
<dbReference type="KEGG" id="mpp:MICPUCDRAFT_48711"/>
<name>C1N4X8_MICPC</name>
<feature type="coiled-coil region" evidence="1">
    <location>
        <begin position="101"/>
        <end position="186"/>
    </location>
</feature>
<proteinExistence type="predicted"/>
<dbReference type="STRING" id="564608.C1N4X8"/>
<dbReference type="Proteomes" id="UP000001876">
    <property type="component" value="Unassembled WGS sequence"/>
</dbReference>
<dbReference type="AlphaFoldDB" id="C1N4X8"/>
<feature type="compositionally biased region" description="Low complexity" evidence="2">
    <location>
        <begin position="1"/>
        <end position="39"/>
    </location>
</feature>
<organism evidence="4">
    <name type="scientific">Micromonas pusilla (strain CCMP1545)</name>
    <name type="common">Picoplanktonic green alga</name>
    <dbReference type="NCBI Taxonomy" id="564608"/>
    <lineage>
        <taxon>Eukaryota</taxon>
        <taxon>Viridiplantae</taxon>
        <taxon>Chlorophyta</taxon>
        <taxon>Mamiellophyceae</taxon>
        <taxon>Mamiellales</taxon>
        <taxon>Mamiellaceae</taxon>
        <taxon>Micromonas</taxon>
    </lineage>
</organism>
<protein>
    <submittedName>
        <fullName evidence="3">Predicted protein</fullName>
    </submittedName>
</protein>
<sequence length="794" mass="85939">MQHAVRAMAAPARAATLGHGPSRARARPAVAAPGPRLLATARKPFANKRRSVARMDSVSNDSPPATGSEEDVDTLQAPSIASAEPLAEECPADQHAEVVALTEATRDLKEKLMSIAKLLDESVAKNKSLELALAEQKEEAIRLSDAHRLSLNQTVAEAEFASRVALEEAKMETEKLKKEYANSAVALERKIEKRLVAAIKIERDATTKKKRAEAERSAREANAVLETAKQLDLVARESFAEDADVAARALLNAAQTDAEKANAAKEHALARAASAEQQLRAQDEILAKLEALVASEGAAQQTLVEKEEAIAALTKEGEELRARYKAAAEARDEATALAEAAEIKVEDRVKDTLKAAAACVEAAEKVKTETEEQAKKDAKMYKKEKEAAELRAVAAETNLEKTNAKLDEMIDVATQKEAVDLKVTQLTDKLAVKEREIVALTEEIAIAVERTTEWEGKYTATSAVLEKRARELAELKESRDALVAAKEAAEAKATHHESTLKNQSDLLDQMAEIAAQKEAADAKIVTLQQDHIAKKKEIELLREEAATQQEAAVMWEGRATAAVAQLQARVKAAEKAAEEARATAEEKIKIVEETSALRVASDGEHLVRSAVEREVAAINAAADAQVYAAQRDAAALRRALEAANFTTTLWKARFEIVSSDLGALAETVDAQCRADCSAEVELSDGLSAGRMLTSAFVSSSQLRGFVATGPRIERGIGTNEILELDAVGLGAPLHGDVKKIDRPKPKRGRPENNAVKRDWDPEHERQMKNRLLINPRAAGLWGSKKSEDAEERVA</sequence>
<dbReference type="GeneID" id="9688311"/>
<feature type="coiled-coil region" evidence="1">
    <location>
        <begin position="211"/>
        <end position="344"/>
    </location>
</feature>